<dbReference type="AlphaFoldDB" id="A0A518B347"/>
<gene>
    <name evidence="1" type="ORF">Pan216_22670</name>
</gene>
<sequence>MRVLQILNLVLGPLHPDAVLQRIRFEEWIEPHPQSRLNHIVQTSNLFLFFTCSIYSVTTQRLSRKAGKNLTDVRASKCRVLNSRAPVIHYRWTMPWKQDLSVRK</sequence>
<dbReference type="Proteomes" id="UP000317093">
    <property type="component" value="Chromosome"/>
</dbReference>
<evidence type="ECO:0000313" key="2">
    <source>
        <dbReference type="Proteomes" id="UP000317093"/>
    </source>
</evidence>
<dbReference type="EMBL" id="CP036279">
    <property type="protein sequence ID" value="QDU61411.1"/>
    <property type="molecule type" value="Genomic_DNA"/>
</dbReference>
<proteinExistence type="predicted"/>
<reference evidence="1 2" key="1">
    <citation type="submission" date="2019-02" db="EMBL/GenBank/DDBJ databases">
        <title>Deep-cultivation of Planctomycetes and their phenomic and genomic characterization uncovers novel biology.</title>
        <authorList>
            <person name="Wiegand S."/>
            <person name="Jogler M."/>
            <person name="Boedeker C."/>
            <person name="Pinto D."/>
            <person name="Vollmers J."/>
            <person name="Rivas-Marin E."/>
            <person name="Kohn T."/>
            <person name="Peeters S.H."/>
            <person name="Heuer A."/>
            <person name="Rast P."/>
            <person name="Oberbeckmann S."/>
            <person name="Bunk B."/>
            <person name="Jeske O."/>
            <person name="Meyerdierks A."/>
            <person name="Storesund J.E."/>
            <person name="Kallscheuer N."/>
            <person name="Luecker S."/>
            <person name="Lage O.M."/>
            <person name="Pohl T."/>
            <person name="Merkel B.J."/>
            <person name="Hornburger P."/>
            <person name="Mueller R.-W."/>
            <person name="Bruemmer F."/>
            <person name="Labrenz M."/>
            <person name="Spormann A.M."/>
            <person name="Op den Camp H."/>
            <person name="Overmann J."/>
            <person name="Amann R."/>
            <person name="Jetten M.S.M."/>
            <person name="Mascher T."/>
            <person name="Medema M.H."/>
            <person name="Devos D.P."/>
            <person name="Kaster A.-K."/>
            <person name="Ovreas L."/>
            <person name="Rohde M."/>
            <person name="Galperin M.Y."/>
            <person name="Jogler C."/>
        </authorList>
    </citation>
    <scope>NUCLEOTIDE SEQUENCE [LARGE SCALE GENOMIC DNA]</scope>
    <source>
        <strain evidence="1 2">Pan216</strain>
    </source>
</reference>
<organism evidence="1 2">
    <name type="scientific">Kolteria novifilia</name>
    <dbReference type="NCBI Taxonomy" id="2527975"/>
    <lineage>
        <taxon>Bacteria</taxon>
        <taxon>Pseudomonadati</taxon>
        <taxon>Planctomycetota</taxon>
        <taxon>Planctomycetia</taxon>
        <taxon>Kolteriales</taxon>
        <taxon>Kolteriaceae</taxon>
        <taxon>Kolteria</taxon>
    </lineage>
</organism>
<keyword evidence="2" id="KW-1185">Reference proteome</keyword>
<protein>
    <submittedName>
        <fullName evidence="1">Uncharacterized protein</fullName>
    </submittedName>
</protein>
<dbReference type="KEGG" id="knv:Pan216_22670"/>
<name>A0A518B347_9BACT</name>
<accession>A0A518B347</accession>
<evidence type="ECO:0000313" key="1">
    <source>
        <dbReference type="EMBL" id="QDU61411.1"/>
    </source>
</evidence>